<evidence type="ECO:0000313" key="1">
    <source>
        <dbReference type="EMBL" id="KAH7115649.1"/>
    </source>
</evidence>
<dbReference type="EMBL" id="JAGMUV010000030">
    <property type="protein sequence ID" value="KAH7115649.1"/>
    <property type="molecule type" value="Genomic_DNA"/>
</dbReference>
<reference evidence="1" key="1">
    <citation type="journal article" date="2021" name="Nat. Commun.">
        <title>Genetic determinants of endophytism in the Arabidopsis root mycobiome.</title>
        <authorList>
            <person name="Mesny F."/>
            <person name="Miyauchi S."/>
            <person name="Thiergart T."/>
            <person name="Pickel B."/>
            <person name="Atanasova L."/>
            <person name="Karlsson M."/>
            <person name="Huettel B."/>
            <person name="Barry K.W."/>
            <person name="Haridas S."/>
            <person name="Chen C."/>
            <person name="Bauer D."/>
            <person name="Andreopoulos W."/>
            <person name="Pangilinan J."/>
            <person name="LaButti K."/>
            <person name="Riley R."/>
            <person name="Lipzen A."/>
            <person name="Clum A."/>
            <person name="Drula E."/>
            <person name="Henrissat B."/>
            <person name="Kohler A."/>
            <person name="Grigoriev I.V."/>
            <person name="Martin F.M."/>
            <person name="Hacquard S."/>
        </authorList>
    </citation>
    <scope>NUCLEOTIDE SEQUENCE</scope>
    <source>
        <strain evidence="1">MPI-CAGE-AT-0147</strain>
    </source>
</reference>
<accession>A0A9P9DB01</accession>
<gene>
    <name evidence="1" type="ORF">EDB81DRAFT_289188</name>
</gene>
<name>A0A9P9DB01_9HYPO</name>
<proteinExistence type="predicted"/>
<dbReference type="AlphaFoldDB" id="A0A9P9DB01"/>
<protein>
    <submittedName>
        <fullName evidence="1">Uncharacterized protein</fullName>
    </submittedName>
</protein>
<sequence>MDPTDLGSSSRVTLQGPGDWKPWISIIQKHATASDVWAYLNPSKSDKPVLAVPLKPAYTTVKAQAAGLEALRTDEFRRLEFLHNQYKTDLQVYRDKQKALTSIQLYITKTAATGLGIRAVVSCPSREVTEKVAAASS</sequence>
<evidence type="ECO:0000313" key="2">
    <source>
        <dbReference type="Proteomes" id="UP000738349"/>
    </source>
</evidence>
<keyword evidence="2" id="KW-1185">Reference proteome</keyword>
<dbReference type="OrthoDB" id="4906364at2759"/>
<organism evidence="1 2">
    <name type="scientific">Dactylonectria macrodidyma</name>
    <dbReference type="NCBI Taxonomy" id="307937"/>
    <lineage>
        <taxon>Eukaryota</taxon>
        <taxon>Fungi</taxon>
        <taxon>Dikarya</taxon>
        <taxon>Ascomycota</taxon>
        <taxon>Pezizomycotina</taxon>
        <taxon>Sordariomycetes</taxon>
        <taxon>Hypocreomycetidae</taxon>
        <taxon>Hypocreales</taxon>
        <taxon>Nectriaceae</taxon>
        <taxon>Dactylonectria</taxon>
    </lineage>
</organism>
<dbReference type="Proteomes" id="UP000738349">
    <property type="component" value="Unassembled WGS sequence"/>
</dbReference>
<comment type="caution">
    <text evidence="1">The sequence shown here is derived from an EMBL/GenBank/DDBJ whole genome shotgun (WGS) entry which is preliminary data.</text>
</comment>